<comment type="caution">
    <text evidence="2">The sequence shown here is derived from an EMBL/GenBank/DDBJ whole genome shotgun (WGS) entry which is preliminary data.</text>
</comment>
<dbReference type="EMBL" id="BAAASZ010000011">
    <property type="protein sequence ID" value="GAA2432172.1"/>
    <property type="molecule type" value="Genomic_DNA"/>
</dbReference>
<feature type="region of interest" description="Disordered" evidence="1">
    <location>
        <begin position="116"/>
        <end position="153"/>
    </location>
</feature>
<dbReference type="Gene3D" id="1.25.10.10">
    <property type="entry name" value="Leucine-rich Repeat Variant"/>
    <property type="match status" value="3"/>
</dbReference>
<evidence type="ECO:0000313" key="2">
    <source>
        <dbReference type="EMBL" id="GAA2432172.1"/>
    </source>
</evidence>
<name>A0ABN3JKD3_9ACTN</name>
<evidence type="ECO:0000313" key="3">
    <source>
        <dbReference type="Proteomes" id="UP001501638"/>
    </source>
</evidence>
<dbReference type="InterPro" id="IPR004155">
    <property type="entry name" value="PBS_lyase_HEAT"/>
</dbReference>
<gene>
    <name evidence="2" type="ORF">GCM10010405_13860</name>
</gene>
<feature type="compositionally biased region" description="Acidic residues" evidence="1">
    <location>
        <begin position="131"/>
        <end position="150"/>
    </location>
</feature>
<evidence type="ECO:0008006" key="4">
    <source>
        <dbReference type="Google" id="ProtNLM"/>
    </source>
</evidence>
<dbReference type="SUPFAM" id="SSF48371">
    <property type="entry name" value="ARM repeat"/>
    <property type="match status" value="1"/>
</dbReference>
<organism evidence="2 3">
    <name type="scientific">Streptomyces macrosporus</name>
    <dbReference type="NCBI Taxonomy" id="44032"/>
    <lineage>
        <taxon>Bacteria</taxon>
        <taxon>Bacillati</taxon>
        <taxon>Actinomycetota</taxon>
        <taxon>Actinomycetes</taxon>
        <taxon>Kitasatosporales</taxon>
        <taxon>Streptomycetaceae</taxon>
        <taxon>Streptomyces</taxon>
    </lineage>
</organism>
<dbReference type="SMART" id="SM00567">
    <property type="entry name" value="EZ_HEAT"/>
    <property type="match status" value="5"/>
</dbReference>
<protein>
    <recommendedName>
        <fullName evidence="4">PBS lyase</fullName>
    </recommendedName>
</protein>
<reference evidence="2 3" key="1">
    <citation type="journal article" date="2019" name="Int. J. Syst. Evol. Microbiol.">
        <title>The Global Catalogue of Microorganisms (GCM) 10K type strain sequencing project: providing services to taxonomists for standard genome sequencing and annotation.</title>
        <authorList>
            <consortium name="The Broad Institute Genomics Platform"/>
            <consortium name="The Broad Institute Genome Sequencing Center for Infectious Disease"/>
            <person name="Wu L."/>
            <person name="Ma J."/>
        </authorList>
    </citation>
    <scope>NUCLEOTIDE SEQUENCE [LARGE SCALE GENOMIC DNA]</scope>
    <source>
        <strain evidence="2 3">JCM 6305</strain>
    </source>
</reference>
<keyword evidence="3" id="KW-1185">Reference proteome</keyword>
<accession>A0ABN3JKD3</accession>
<dbReference type="RefSeq" id="WP_344321206.1">
    <property type="nucleotide sequence ID" value="NZ_BAAASZ010000011.1"/>
</dbReference>
<dbReference type="InterPro" id="IPR016024">
    <property type="entry name" value="ARM-type_fold"/>
</dbReference>
<dbReference type="InterPro" id="IPR011989">
    <property type="entry name" value="ARM-like"/>
</dbReference>
<proteinExistence type="predicted"/>
<dbReference type="Proteomes" id="UP001501638">
    <property type="component" value="Unassembled WGS sequence"/>
</dbReference>
<sequence length="722" mass="76808">MPEGLRKIDWGSMRHAYGRAKDVPELLLGLASDDPAEREAALKGMYGVVHHQGGVYDSTLACIPFLFELIADPAIGDRGKVIELIASIWEFTVEGLASAGNPEGPEDSGENIAEEEHAVDRDAQDVQDLQNGEEDDDEEDDEDDEDDFEEVDPRSWWAAHRAANAAVRTGIGTLLSLADDADPGVRRAVPAALVRLHDDERHVLSVLRERLSLEPDGEVRSALVREAAELALRNSEVRNEAVALLDGLRQDGTDPAERLAALARLGRCAPERLPAEIVPTVTGLLDRVHAARANAMGAAVNTVPLLRTLHEALGDRVAERIELTVHQLRSPDPGEREDAVWMSSLVVRCRRGSYGEVVELIGRALADPEPEVRKAATAVLKDFTGLTGPIADHLAACVAADPDGGVVTWPSGGAAVGGVLEALARLGDPRAVPYLAAALEGPEVPHGLGRLIGDSGGFGEHGAPLVPLLRRRLAEDPLDEDAYDRVTPLLSGLTALRSADALPEVLRVVREASGWRGDQIRRAALNAIASFGPAAREAGPHLRALLSDPGTDARTAVAAAAALWAVEGDGGTVLPALYAVFDGDDPGPRYEAVVALGGVGSAAAGAAPRLRRLLAEEDHLRTRIDTATALWRVARDAGTVLPVLCAVWEENVHIRGRIADGLVEMGAAAAPAAPLLRAELAETRRHTFEPGRSSPYDVAEDEALLRACRRVLERTSQAADGH</sequence>
<evidence type="ECO:0000256" key="1">
    <source>
        <dbReference type="SAM" id="MobiDB-lite"/>
    </source>
</evidence>